<evidence type="ECO:0000313" key="1">
    <source>
        <dbReference type="EMBL" id="VDM15856.1"/>
    </source>
</evidence>
<dbReference type="InParanoid" id="A0A3P7E8Q6"/>
<protein>
    <submittedName>
        <fullName evidence="1">Uncharacterized protein</fullName>
    </submittedName>
</protein>
<organism evidence="1 2">
    <name type="scientific">Wuchereria bancrofti</name>
    <dbReference type="NCBI Taxonomy" id="6293"/>
    <lineage>
        <taxon>Eukaryota</taxon>
        <taxon>Metazoa</taxon>
        <taxon>Ecdysozoa</taxon>
        <taxon>Nematoda</taxon>
        <taxon>Chromadorea</taxon>
        <taxon>Rhabditida</taxon>
        <taxon>Spirurina</taxon>
        <taxon>Spiruromorpha</taxon>
        <taxon>Filarioidea</taxon>
        <taxon>Onchocercidae</taxon>
        <taxon>Wuchereria</taxon>
    </lineage>
</organism>
<reference evidence="1 2" key="1">
    <citation type="submission" date="2018-11" db="EMBL/GenBank/DDBJ databases">
        <authorList>
            <consortium name="Pathogen Informatics"/>
        </authorList>
    </citation>
    <scope>NUCLEOTIDE SEQUENCE [LARGE SCALE GENOMIC DNA]</scope>
</reference>
<evidence type="ECO:0000313" key="2">
    <source>
        <dbReference type="Proteomes" id="UP000270924"/>
    </source>
</evidence>
<dbReference type="AlphaFoldDB" id="A0A3P7E8Q6"/>
<dbReference type="Proteomes" id="UP000270924">
    <property type="component" value="Unassembled WGS sequence"/>
</dbReference>
<dbReference type="EMBL" id="UYWW01008541">
    <property type="protein sequence ID" value="VDM15856.1"/>
    <property type="molecule type" value="Genomic_DNA"/>
</dbReference>
<name>A0A3P7E8Q6_WUCBA</name>
<proteinExistence type="predicted"/>
<keyword evidence="2" id="KW-1185">Reference proteome</keyword>
<sequence>MPEDVVTIAAREIQMLRSVSSKQLQEMKTILRKDLPLPKHKISVSICDQISSNFPLRVIMTQKSRAKGEKVTKQD</sequence>
<accession>A0A3P7E8Q6</accession>
<gene>
    <name evidence="1" type="ORF">WBA_LOCUS9134</name>
</gene>